<evidence type="ECO:0000313" key="3">
    <source>
        <dbReference type="Proteomes" id="UP000032180"/>
    </source>
</evidence>
<dbReference type="AlphaFoldDB" id="A0A0D9XZZ0"/>
<reference evidence="3" key="2">
    <citation type="submission" date="2013-12" db="EMBL/GenBank/DDBJ databases">
        <authorList>
            <person name="Yu Y."/>
            <person name="Lee S."/>
            <person name="de Baynast K."/>
            <person name="Wissotski M."/>
            <person name="Liu L."/>
            <person name="Talag J."/>
            <person name="Goicoechea J."/>
            <person name="Angelova A."/>
            <person name="Jetty R."/>
            <person name="Kudrna D."/>
            <person name="Golser W."/>
            <person name="Rivera L."/>
            <person name="Zhang J."/>
            <person name="Wing R."/>
        </authorList>
    </citation>
    <scope>NUCLEOTIDE SEQUENCE</scope>
</reference>
<proteinExistence type="predicted"/>
<dbReference type="PANTHER" id="PTHR33065">
    <property type="entry name" value="OS07G0486400 PROTEIN"/>
    <property type="match status" value="1"/>
</dbReference>
<dbReference type="PANTHER" id="PTHR33065:SF132">
    <property type="entry name" value="OS12G0535200 PROTEIN"/>
    <property type="match status" value="1"/>
</dbReference>
<dbReference type="Proteomes" id="UP000032180">
    <property type="component" value="Chromosome 12"/>
</dbReference>
<reference evidence="2" key="3">
    <citation type="submission" date="2015-04" db="UniProtKB">
        <authorList>
            <consortium name="EnsemblPlants"/>
        </authorList>
    </citation>
    <scope>IDENTIFICATION</scope>
</reference>
<evidence type="ECO:0000259" key="1">
    <source>
        <dbReference type="Pfam" id="PF20241"/>
    </source>
</evidence>
<dbReference type="InterPro" id="IPR046533">
    <property type="entry name" value="DUF6598"/>
</dbReference>
<name>A0A0D9XZZ0_9ORYZ</name>
<keyword evidence="3" id="KW-1185">Reference proteome</keyword>
<sequence>METGGISAAAAYLKRLACTVQEELDEPKRPRDGNEEEEQMLDDLRCYRSNWTELWSEDFGDVEKRTELAPMRYTEGPVPRIVIVTDALEIFSFEVRELNGIFCWPINVFGFISVRDSLDRNRNYIFERTRDNCQTLTAEDSSLVLTGPSRGVLVLDPVEFEIELRVKGTNPSEDKILSAEAFEYNGTTQRTWSGSLRNMMISGVRSILEFKYAHLPLALEATIKIWVSEGLTDFCGKFTARNASINENVILLDSRDEMVAISNDGSIQLSRSVVVVDGDKGTLFVGAHATRSRQSSYACTKFFPGKSGLSRDTLDVGFCRMSIEVAWSLISI</sequence>
<dbReference type="HOGENOM" id="CLU_030845_0_1_1"/>
<dbReference type="Gramene" id="LPERR12G11910.1">
    <property type="protein sequence ID" value="LPERR12G11910.1"/>
    <property type="gene ID" value="LPERR12G11910"/>
</dbReference>
<evidence type="ECO:0000313" key="2">
    <source>
        <dbReference type="EnsemblPlants" id="LPERR12G11910.1"/>
    </source>
</evidence>
<feature type="domain" description="DUF6598" evidence="1">
    <location>
        <begin position="88"/>
        <end position="325"/>
    </location>
</feature>
<organism evidence="2 3">
    <name type="scientific">Leersia perrieri</name>
    <dbReference type="NCBI Taxonomy" id="77586"/>
    <lineage>
        <taxon>Eukaryota</taxon>
        <taxon>Viridiplantae</taxon>
        <taxon>Streptophyta</taxon>
        <taxon>Embryophyta</taxon>
        <taxon>Tracheophyta</taxon>
        <taxon>Spermatophyta</taxon>
        <taxon>Magnoliopsida</taxon>
        <taxon>Liliopsida</taxon>
        <taxon>Poales</taxon>
        <taxon>Poaceae</taxon>
        <taxon>BOP clade</taxon>
        <taxon>Oryzoideae</taxon>
        <taxon>Oryzeae</taxon>
        <taxon>Oryzinae</taxon>
        <taxon>Leersia</taxon>
    </lineage>
</organism>
<protein>
    <recommendedName>
        <fullName evidence="1">DUF6598 domain-containing protein</fullName>
    </recommendedName>
</protein>
<dbReference type="EnsemblPlants" id="LPERR12G11910.1">
    <property type="protein sequence ID" value="LPERR12G11910.1"/>
    <property type="gene ID" value="LPERR12G11910"/>
</dbReference>
<accession>A0A0D9XZZ0</accession>
<dbReference type="STRING" id="77586.A0A0D9XZZ0"/>
<reference evidence="2 3" key="1">
    <citation type="submission" date="2012-08" db="EMBL/GenBank/DDBJ databases">
        <title>Oryza genome evolution.</title>
        <authorList>
            <person name="Wing R.A."/>
        </authorList>
    </citation>
    <scope>NUCLEOTIDE SEQUENCE</scope>
</reference>
<dbReference type="Pfam" id="PF20241">
    <property type="entry name" value="DUF6598"/>
    <property type="match status" value="1"/>
</dbReference>
<dbReference type="eggNOG" id="ENOG502R6R7">
    <property type="taxonomic scope" value="Eukaryota"/>
</dbReference>